<keyword evidence="18" id="KW-1185">Reference proteome</keyword>
<dbReference type="InterPro" id="IPR019786">
    <property type="entry name" value="Zinc_finger_PHD-type_CS"/>
</dbReference>
<keyword evidence="4 12" id="KW-0863">Zinc-finger</keyword>
<feature type="domain" description="PHD-type" evidence="15">
    <location>
        <begin position="671"/>
        <end position="728"/>
    </location>
</feature>
<dbReference type="SMART" id="SM00249">
    <property type="entry name" value="PHD"/>
    <property type="match status" value="1"/>
</dbReference>
<evidence type="ECO:0000256" key="1">
    <source>
        <dbReference type="ARBA" id="ARBA00004123"/>
    </source>
</evidence>
<feature type="compositionally biased region" description="Basic and acidic residues" evidence="14">
    <location>
        <begin position="907"/>
        <end position="916"/>
    </location>
</feature>
<feature type="region of interest" description="Disordered" evidence="14">
    <location>
        <begin position="506"/>
        <end position="575"/>
    </location>
</feature>
<dbReference type="SUPFAM" id="SSF57903">
    <property type="entry name" value="FYVE/PHD zinc finger"/>
    <property type="match status" value="1"/>
</dbReference>
<evidence type="ECO:0000256" key="4">
    <source>
        <dbReference type="ARBA" id="ARBA00022771"/>
    </source>
</evidence>
<dbReference type="InterPro" id="IPR009057">
    <property type="entry name" value="Homeodomain-like_sf"/>
</dbReference>
<dbReference type="PROSITE" id="PS50016">
    <property type="entry name" value="ZF_PHD_2"/>
    <property type="match status" value="1"/>
</dbReference>
<dbReference type="InterPro" id="IPR001965">
    <property type="entry name" value="Znf_PHD"/>
</dbReference>
<evidence type="ECO:0000259" key="15">
    <source>
        <dbReference type="PROSITE" id="PS50016"/>
    </source>
</evidence>
<evidence type="ECO:0000256" key="11">
    <source>
        <dbReference type="PROSITE-ProRule" id="PRU00108"/>
    </source>
</evidence>
<gene>
    <name evidence="17" type="ORF">Cgig2_002879</name>
</gene>
<evidence type="ECO:0000256" key="2">
    <source>
        <dbReference type="ARBA" id="ARBA00007427"/>
    </source>
</evidence>
<evidence type="ECO:0000256" key="9">
    <source>
        <dbReference type="ARBA" id="ARBA00023163"/>
    </source>
</evidence>
<evidence type="ECO:0000256" key="14">
    <source>
        <dbReference type="SAM" id="MobiDB-lite"/>
    </source>
</evidence>
<proteinExistence type="inferred from homology"/>
<organism evidence="17 18">
    <name type="scientific">Carnegiea gigantea</name>
    <dbReference type="NCBI Taxonomy" id="171969"/>
    <lineage>
        <taxon>Eukaryota</taxon>
        <taxon>Viridiplantae</taxon>
        <taxon>Streptophyta</taxon>
        <taxon>Embryophyta</taxon>
        <taxon>Tracheophyta</taxon>
        <taxon>Spermatophyta</taxon>
        <taxon>Magnoliopsida</taxon>
        <taxon>eudicotyledons</taxon>
        <taxon>Gunneridae</taxon>
        <taxon>Pentapetalae</taxon>
        <taxon>Caryophyllales</taxon>
        <taxon>Cactineae</taxon>
        <taxon>Cactaceae</taxon>
        <taxon>Cactoideae</taxon>
        <taxon>Echinocereeae</taxon>
        <taxon>Carnegiea</taxon>
    </lineage>
</organism>
<evidence type="ECO:0000256" key="8">
    <source>
        <dbReference type="ARBA" id="ARBA00023155"/>
    </source>
</evidence>
<keyword evidence="10 11" id="KW-0539">Nucleus</keyword>
<dbReference type="GO" id="GO:0006355">
    <property type="term" value="P:regulation of DNA-templated transcription"/>
    <property type="evidence" value="ECO:0007669"/>
    <property type="project" value="UniProtKB-ARBA"/>
</dbReference>
<evidence type="ECO:0000313" key="17">
    <source>
        <dbReference type="EMBL" id="KAJ8446717.1"/>
    </source>
</evidence>
<comment type="caution">
    <text evidence="17">The sequence shown here is derived from an EMBL/GenBank/DDBJ whole genome shotgun (WGS) entry which is preliminary data.</text>
</comment>
<feature type="compositionally biased region" description="Basic residues" evidence="14">
    <location>
        <begin position="510"/>
        <end position="528"/>
    </location>
</feature>
<feature type="compositionally biased region" description="Basic and acidic residues" evidence="14">
    <location>
        <begin position="393"/>
        <end position="413"/>
    </location>
</feature>
<dbReference type="PROSITE" id="PS50071">
    <property type="entry name" value="HOMEOBOX_2"/>
    <property type="match status" value="1"/>
</dbReference>
<comment type="similarity">
    <text evidence="2">Belongs to the PHD-associated homeobox family.</text>
</comment>
<comment type="subcellular location">
    <subcellularLocation>
        <location evidence="1 11 13">Nucleus</location>
    </subcellularLocation>
</comment>
<feature type="region of interest" description="Disordered" evidence="14">
    <location>
        <begin position="327"/>
        <end position="351"/>
    </location>
</feature>
<feature type="region of interest" description="Disordered" evidence="14">
    <location>
        <begin position="761"/>
        <end position="990"/>
    </location>
</feature>
<keyword evidence="6" id="KW-0805">Transcription regulation</keyword>
<sequence>MSGAEHLGIASAHLKGINESVGCVNVHIEHSRDNQFVNSEDDQSVPSVCLGLSGERKTACCANSVLSKENEGGDGITNLGAGKCLGDGFKAVRTVGESLGMLENKVQCCVPDGMGNKISRCGAAQQLGDGSNPANAVSEQPRLHVDVNLASEPVEDVTRTLIHGNEEAMGNSLAPFGTVREQPCTEDNEDCYGPTKHSNGTSACNNGEILGDSSSPVKNNHTCVAIEDGNQVSSCDLTKQSGENMTHAPCHEVQMCDSLRSDHPVGQVSFKSELSDLNFDKANSFVFGPVAESLSPIENTVGLLGKHNSQNKSDGFGYVSSCDQPAEEKAGTQFQMDSTAGGNTVEGSSENNYQTGCVDDLLKKLLLTSKVGKEFTSPEMFAKSARLEETPEALKEGNHDSHNTDLSEQKAKSGSEAAPDNARVEQTTESNIRFIELSPTDGAQRSLVEIENSHHGMPESSCGVEKHKSVACDVKDHPNEQSGLLFEEITGKLHVVVFGCPANDAGGSSKRGRRRGKFSAVSMRKKYPQRSMAGRTRALRLRSQGTPEVPERSSKLATKTSSTGKRRGRRKKTEIEGKSYDQFSRMRTHLRYLLHRIRYEQNLLDAYSSEGWRGQSLEKLRPEKELQRAKADINRSKLKIRDLFRHLDSVSAEGRFPDSLFDSEGLIDSEDIFCAKCGSKELSADNDIILCDGTCDRGFHQFCLEPPLRTEEIPPGDQGWLCPACDCKTDCIDLLNDSQGTKHSIEDSWEKVFPEAVASLAGNEQDDIMRLPSDDSDDNDYNPDGPDDDSKVEGSGSSSDGSDSSGSDSSDFSSVSEDLGAIGGDDHYLGLPSDDSEDDDYDPDTANTNDDFERESSSSDFTSASEDLAAAVHDDGISGDDETMLPLLRADQDTADSPPASGRRHVEKLDYKKLYDETYGNGPSDSSDDEEWTDMSRITSRKRKGSTEGVFDSSIGNASASADGPRRRGRKKLDLQVTNGLPAQPLKSPEKTLCEEHMKRPHNRLGEAVTQRLYESFKENQYPDRTTKEKLAQELGLTPQKVDKWFGNARWSFNHHPDRMEASMRAAALHSTPPNVACNGGESASGDTSTAVPGYGVADPSKLNGKESSNCKSTPKTSRKRKNAENCQPIPQNLNPETSKRDAQTDLLQTPEVETDTQQAPVAQHGSRRKRRKSSA</sequence>
<dbReference type="PROSITE" id="PS01359">
    <property type="entry name" value="ZF_PHD_1"/>
    <property type="match status" value="1"/>
</dbReference>
<accession>A0A9Q1KQ96</accession>
<feature type="region of interest" description="Disordered" evidence="14">
    <location>
        <begin position="1064"/>
        <end position="1176"/>
    </location>
</feature>
<dbReference type="Proteomes" id="UP001153076">
    <property type="component" value="Unassembled WGS sequence"/>
</dbReference>
<dbReference type="GO" id="GO:0043565">
    <property type="term" value="F:sequence-specific DNA binding"/>
    <property type="evidence" value="ECO:0007669"/>
    <property type="project" value="UniProtKB-ARBA"/>
</dbReference>
<dbReference type="AlphaFoldDB" id="A0A9Q1KQ96"/>
<evidence type="ECO:0000313" key="18">
    <source>
        <dbReference type="Proteomes" id="UP001153076"/>
    </source>
</evidence>
<feature type="DNA-binding region" description="Homeobox" evidence="11">
    <location>
        <begin position="998"/>
        <end position="1057"/>
    </location>
</feature>
<keyword evidence="8 11" id="KW-0371">Homeobox</keyword>
<dbReference type="GO" id="GO:0008270">
    <property type="term" value="F:zinc ion binding"/>
    <property type="evidence" value="ECO:0007669"/>
    <property type="project" value="UniProtKB-KW"/>
</dbReference>
<evidence type="ECO:0000256" key="12">
    <source>
        <dbReference type="PROSITE-ProRule" id="PRU00146"/>
    </source>
</evidence>
<evidence type="ECO:0000256" key="13">
    <source>
        <dbReference type="RuleBase" id="RU000682"/>
    </source>
</evidence>
<keyword evidence="5" id="KW-0862">Zinc</keyword>
<feature type="compositionally biased region" description="Polar residues" evidence="14">
    <location>
        <begin position="1106"/>
        <end position="1116"/>
    </location>
</feature>
<dbReference type="InterPro" id="IPR001356">
    <property type="entry name" value="HD"/>
</dbReference>
<keyword evidence="9" id="KW-0804">Transcription</keyword>
<feature type="compositionally biased region" description="Acidic residues" evidence="14">
    <location>
        <begin position="774"/>
        <end position="787"/>
    </location>
</feature>
<evidence type="ECO:0000256" key="10">
    <source>
        <dbReference type="ARBA" id="ARBA00023242"/>
    </source>
</evidence>
<dbReference type="Gene3D" id="3.30.40.10">
    <property type="entry name" value="Zinc/RING finger domain, C3HC4 (zinc finger)"/>
    <property type="match status" value="1"/>
</dbReference>
<feature type="compositionally biased region" description="Low complexity" evidence="14">
    <location>
        <begin position="858"/>
        <end position="867"/>
    </location>
</feature>
<keyword evidence="3" id="KW-0479">Metal-binding</keyword>
<name>A0A9Q1KQ96_9CARY</name>
<dbReference type="InterPro" id="IPR011011">
    <property type="entry name" value="Znf_FYVE_PHD"/>
</dbReference>
<dbReference type="PANTHER" id="PTHR12628">
    <property type="entry name" value="POLYCOMB-LIKE TRANSCRIPTION FACTOR"/>
    <property type="match status" value="1"/>
</dbReference>
<protein>
    <submittedName>
        <fullName evidence="17">Uncharacterized protein</fullName>
    </submittedName>
</protein>
<dbReference type="EMBL" id="JAKOGI010000051">
    <property type="protein sequence ID" value="KAJ8446717.1"/>
    <property type="molecule type" value="Genomic_DNA"/>
</dbReference>
<dbReference type="CDD" id="cd15504">
    <property type="entry name" value="PHD_PRHA_like"/>
    <property type="match status" value="1"/>
</dbReference>
<dbReference type="GO" id="GO:0010557">
    <property type="term" value="P:positive regulation of macromolecule biosynthetic process"/>
    <property type="evidence" value="ECO:0007669"/>
    <property type="project" value="UniProtKB-ARBA"/>
</dbReference>
<evidence type="ECO:0000256" key="5">
    <source>
        <dbReference type="ARBA" id="ARBA00022833"/>
    </source>
</evidence>
<dbReference type="Pfam" id="PF00628">
    <property type="entry name" value="PHD"/>
    <property type="match status" value="1"/>
</dbReference>
<feature type="compositionally biased region" description="Basic residues" evidence="14">
    <location>
        <begin position="1166"/>
        <end position="1176"/>
    </location>
</feature>
<dbReference type="SUPFAM" id="SSF46689">
    <property type="entry name" value="Homeodomain-like"/>
    <property type="match status" value="1"/>
</dbReference>
<dbReference type="Gene3D" id="1.10.10.60">
    <property type="entry name" value="Homeodomain-like"/>
    <property type="match status" value="1"/>
</dbReference>
<feature type="domain" description="Homeobox" evidence="16">
    <location>
        <begin position="996"/>
        <end position="1056"/>
    </location>
</feature>
<dbReference type="GO" id="GO:0005634">
    <property type="term" value="C:nucleus"/>
    <property type="evidence" value="ECO:0007669"/>
    <property type="project" value="UniProtKB-SubCell"/>
</dbReference>
<evidence type="ECO:0000256" key="7">
    <source>
        <dbReference type="ARBA" id="ARBA00023125"/>
    </source>
</evidence>
<dbReference type="PANTHER" id="PTHR12628:SF13">
    <property type="entry name" value="HOMEOBOX PROTEIN HAT3.1"/>
    <property type="match status" value="1"/>
</dbReference>
<dbReference type="InterPro" id="IPR019787">
    <property type="entry name" value="Znf_PHD-finger"/>
</dbReference>
<dbReference type="OrthoDB" id="1903104at2759"/>
<dbReference type="GO" id="GO:0003682">
    <property type="term" value="F:chromatin binding"/>
    <property type="evidence" value="ECO:0007669"/>
    <property type="project" value="TreeGrafter"/>
</dbReference>
<dbReference type="Pfam" id="PF00046">
    <property type="entry name" value="Homeodomain"/>
    <property type="match status" value="1"/>
</dbReference>
<dbReference type="CDD" id="cd00086">
    <property type="entry name" value="homeodomain"/>
    <property type="match status" value="1"/>
</dbReference>
<keyword evidence="7 11" id="KW-0238">DNA-binding</keyword>
<dbReference type="SMART" id="SM00389">
    <property type="entry name" value="HOX"/>
    <property type="match status" value="1"/>
</dbReference>
<feature type="compositionally biased region" description="Low complexity" evidence="14">
    <location>
        <begin position="793"/>
        <end position="818"/>
    </location>
</feature>
<feature type="compositionally biased region" description="Polar residues" evidence="14">
    <location>
        <begin position="332"/>
        <end position="351"/>
    </location>
</feature>
<dbReference type="GO" id="GO:0045814">
    <property type="term" value="P:negative regulation of gene expression, epigenetic"/>
    <property type="evidence" value="ECO:0007669"/>
    <property type="project" value="TreeGrafter"/>
</dbReference>
<feature type="compositionally biased region" description="Acidic residues" evidence="14">
    <location>
        <begin position="834"/>
        <end position="843"/>
    </location>
</feature>
<feature type="compositionally biased region" description="Polar residues" evidence="14">
    <location>
        <begin position="1125"/>
        <end position="1137"/>
    </location>
</feature>
<reference evidence="17" key="1">
    <citation type="submission" date="2022-04" db="EMBL/GenBank/DDBJ databases">
        <title>Carnegiea gigantea Genome sequencing and assembly v2.</title>
        <authorList>
            <person name="Copetti D."/>
            <person name="Sanderson M.J."/>
            <person name="Burquez A."/>
            <person name="Wojciechowski M.F."/>
        </authorList>
    </citation>
    <scope>NUCLEOTIDE SEQUENCE</scope>
    <source>
        <strain evidence="17">SGP5-SGP5p</strain>
        <tissue evidence="17">Aerial part</tissue>
    </source>
</reference>
<evidence type="ECO:0000256" key="6">
    <source>
        <dbReference type="ARBA" id="ARBA00023015"/>
    </source>
</evidence>
<dbReference type="InterPro" id="IPR013083">
    <property type="entry name" value="Znf_RING/FYVE/PHD"/>
</dbReference>
<dbReference type="InterPro" id="IPR045876">
    <property type="entry name" value="PRHA-like_PHD-finger"/>
</dbReference>
<evidence type="ECO:0000256" key="3">
    <source>
        <dbReference type="ARBA" id="ARBA00022723"/>
    </source>
</evidence>
<dbReference type="FunFam" id="3.30.40.10:FF:000270">
    <property type="entry name" value="pathogenesis-related homeodomain protein-like"/>
    <property type="match status" value="1"/>
</dbReference>
<evidence type="ECO:0000259" key="16">
    <source>
        <dbReference type="PROSITE" id="PS50071"/>
    </source>
</evidence>
<feature type="region of interest" description="Disordered" evidence="14">
    <location>
        <begin position="393"/>
        <end position="435"/>
    </location>
</feature>